<organism evidence="6 7">
    <name type="scientific">Algoriphagus aquimarinus</name>
    <dbReference type="NCBI Taxonomy" id="237018"/>
    <lineage>
        <taxon>Bacteria</taxon>
        <taxon>Pseudomonadati</taxon>
        <taxon>Bacteroidota</taxon>
        <taxon>Cytophagia</taxon>
        <taxon>Cytophagales</taxon>
        <taxon>Cyclobacteriaceae</taxon>
        <taxon>Algoriphagus</taxon>
    </lineage>
</organism>
<reference evidence="6 7" key="1">
    <citation type="submission" date="2019-08" db="EMBL/GenBank/DDBJ databases">
        <title>Genomes sequence of Algoriphagus aquimarinus ACAM450.</title>
        <authorList>
            <person name="Bowman J.P."/>
        </authorList>
    </citation>
    <scope>NUCLEOTIDE SEQUENCE [LARGE SCALE GENOMIC DNA]</scope>
    <source>
        <strain evidence="6 7">ACAM 450</strain>
    </source>
</reference>
<name>A0A5C7A9V2_9BACT</name>
<protein>
    <submittedName>
        <fullName evidence="6">Type II toxin-antitoxin system HipA family toxin</fullName>
    </submittedName>
</protein>
<comment type="caution">
    <text evidence="6">The sequence shown here is derived from an EMBL/GenBank/DDBJ whole genome shotgun (WGS) entry which is preliminary data.</text>
</comment>
<dbReference type="RefSeq" id="WP_146920285.1">
    <property type="nucleotide sequence ID" value="NZ_VORW01000020.1"/>
</dbReference>
<dbReference type="OrthoDB" id="9805913at2"/>
<keyword evidence="3" id="KW-0418">Kinase</keyword>
<gene>
    <name evidence="6" type="ORF">ESV85_18615</name>
</gene>
<evidence type="ECO:0000259" key="4">
    <source>
        <dbReference type="Pfam" id="PF07804"/>
    </source>
</evidence>
<feature type="domain" description="HipA N-terminal subdomain 1" evidence="5">
    <location>
        <begin position="9"/>
        <end position="123"/>
    </location>
</feature>
<dbReference type="PANTHER" id="PTHR37419:SF8">
    <property type="entry name" value="TOXIN YJJJ"/>
    <property type="match status" value="1"/>
</dbReference>
<dbReference type="InterPro" id="IPR012893">
    <property type="entry name" value="HipA-like_C"/>
</dbReference>
<dbReference type="InterPro" id="IPR052028">
    <property type="entry name" value="HipA_Ser/Thr_kinase"/>
</dbReference>
<dbReference type="Pfam" id="PF13657">
    <property type="entry name" value="Couple_hipA"/>
    <property type="match status" value="1"/>
</dbReference>
<evidence type="ECO:0000313" key="6">
    <source>
        <dbReference type="EMBL" id="TXE04754.1"/>
    </source>
</evidence>
<dbReference type="EMBL" id="VORW01000020">
    <property type="protein sequence ID" value="TXE04754.1"/>
    <property type="molecule type" value="Genomic_DNA"/>
</dbReference>
<sequence length="428" mass="49369">MAKNELITIYCFGQEIGRLGFDENRGISYFQYSKSFLESGMMKNLFPPQTRIIQRIPQKQVFKTYSGNTFRSLPPMIADSLPDMFGNIIFKEWLESTHNDFSKITVLEQLAYVSNRGMGALEFRPEKQIPKNATIVIEDIVQVLKKVMDTKERTAAINLNHESLLTLFKIGSSAGGARPKILVSEHKGDRTITPGDLNYSDNYNHYLVKLNLDEVPYNRELIEYCYFLTAKEAGIVMMDSKMIDGKHFATKRFDRVNGQKKHVLTITGLTGWDYTETTSEQSSYEHLFQLLPFLNVPHADSVQLFKRMVFNIIFCNKDDHFKNQSLIYDELQDSWGLAPAYDITYSLNPLINFTKTFRVLSVNSKKNEITFEDVKAVAEEFTIKNYKQIILEIQSTIPFWIDKADELGIPEFITNRIKNDFSLLIPDK</sequence>
<dbReference type="PANTHER" id="PTHR37419">
    <property type="entry name" value="SERINE/THREONINE-PROTEIN KINASE TOXIN HIPA"/>
    <property type="match status" value="1"/>
</dbReference>
<evidence type="ECO:0000313" key="7">
    <source>
        <dbReference type="Proteomes" id="UP000321935"/>
    </source>
</evidence>
<dbReference type="AlphaFoldDB" id="A0A5C7A9V2"/>
<dbReference type="Proteomes" id="UP000321935">
    <property type="component" value="Unassembled WGS sequence"/>
</dbReference>
<dbReference type="Pfam" id="PF07804">
    <property type="entry name" value="HipA_C"/>
    <property type="match status" value="1"/>
</dbReference>
<evidence type="ECO:0000256" key="3">
    <source>
        <dbReference type="ARBA" id="ARBA00022777"/>
    </source>
</evidence>
<proteinExistence type="inferred from homology"/>
<keyword evidence="2" id="KW-0808">Transferase</keyword>
<dbReference type="GO" id="GO:0005829">
    <property type="term" value="C:cytosol"/>
    <property type="evidence" value="ECO:0007669"/>
    <property type="project" value="TreeGrafter"/>
</dbReference>
<evidence type="ECO:0000256" key="2">
    <source>
        <dbReference type="ARBA" id="ARBA00022679"/>
    </source>
</evidence>
<accession>A0A5C7A9V2</accession>
<dbReference type="Gene3D" id="1.10.1070.20">
    <property type="match status" value="1"/>
</dbReference>
<feature type="domain" description="HipA-like C-terminal" evidence="4">
    <location>
        <begin position="172"/>
        <end position="396"/>
    </location>
</feature>
<evidence type="ECO:0000259" key="5">
    <source>
        <dbReference type="Pfam" id="PF13657"/>
    </source>
</evidence>
<evidence type="ECO:0000256" key="1">
    <source>
        <dbReference type="ARBA" id="ARBA00010164"/>
    </source>
</evidence>
<dbReference type="InterPro" id="IPR017508">
    <property type="entry name" value="HipA_N1"/>
</dbReference>
<comment type="similarity">
    <text evidence="1">Belongs to the HipA Ser/Thr kinase family.</text>
</comment>
<dbReference type="GO" id="GO:0004674">
    <property type="term" value="F:protein serine/threonine kinase activity"/>
    <property type="evidence" value="ECO:0007669"/>
    <property type="project" value="TreeGrafter"/>
</dbReference>